<reference evidence="1" key="1">
    <citation type="journal article" date="2017" name="Syst. Appl. Microbiol.">
        <title>Soybeans inoculated with root zone soils of Canadian native legumes harbour diverse and novel Bradyrhizobium spp. that possess agricultural potential.</title>
        <authorList>
            <person name="Bromfield E.S.P."/>
            <person name="Cloutier S."/>
            <person name="Tambong J.T."/>
            <person name="Tran Thi T.V."/>
        </authorList>
    </citation>
    <scope>NUCLEOTIDE SEQUENCE</scope>
    <source>
        <strain evidence="1">1S5</strain>
    </source>
</reference>
<dbReference type="InterPro" id="IPR025870">
    <property type="entry name" value="Glyoxalase-like_dom"/>
</dbReference>
<organism evidence="1 2">
    <name type="scientific">Bradyrhizobium barranii subsp. apii</name>
    <dbReference type="NCBI Taxonomy" id="2819348"/>
    <lineage>
        <taxon>Bacteria</taxon>
        <taxon>Pseudomonadati</taxon>
        <taxon>Pseudomonadota</taxon>
        <taxon>Alphaproteobacteria</taxon>
        <taxon>Hyphomicrobiales</taxon>
        <taxon>Nitrobacteraceae</taxon>
        <taxon>Bradyrhizobium</taxon>
        <taxon>Bradyrhizobium barranii</taxon>
    </lineage>
</organism>
<proteinExistence type="predicted"/>
<dbReference type="PANTHER" id="PTHR40265">
    <property type="entry name" value="BLL2707 PROTEIN"/>
    <property type="match status" value="1"/>
</dbReference>
<name>A0A8T5VE27_9BRAD</name>
<dbReference type="Pfam" id="PF13468">
    <property type="entry name" value="Glyoxalase_3"/>
    <property type="match status" value="1"/>
</dbReference>
<dbReference type="Proteomes" id="UP000551709">
    <property type="component" value="Chromosome"/>
</dbReference>
<dbReference type="SUPFAM" id="SSF54593">
    <property type="entry name" value="Glyoxalase/Bleomycin resistance protein/Dihydroxybiphenyl dioxygenase"/>
    <property type="match status" value="1"/>
</dbReference>
<dbReference type="RefSeq" id="WP_224580771.1">
    <property type="nucleotide sequence ID" value="NZ_CP096255.1"/>
</dbReference>
<evidence type="ECO:0000313" key="1">
    <source>
        <dbReference type="EMBL" id="UPT91532.1"/>
    </source>
</evidence>
<dbReference type="EMBL" id="CP096255">
    <property type="protein sequence ID" value="UPT91532.1"/>
    <property type="molecule type" value="Genomic_DNA"/>
</dbReference>
<dbReference type="PANTHER" id="PTHR40265:SF1">
    <property type="entry name" value="GLYOXALASE-LIKE DOMAIN-CONTAINING PROTEIN"/>
    <property type="match status" value="1"/>
</dbReference>
<dbReference type="Gene3D" id="3.10.180.10">
    <property type="entry name" value="2,3-Dihydroxybiphenyl 1,2-Dioxygenase, domain 1"/>
    <property type="match status" value="1"/>
</dbReference>
<accession>A0A8T5VE27</accession>
<reference evidence="1" key="2">
    <citation type="submission" date="2022-04" db="EMBL/GenBank/DDBJ databases">
        <authorList>
            <person name="Bromfield E.S.P."/>
            <person name="Cloutier S."/>
        </authorList>
    </citation>
    <scope>NUCLEOTIDE SEQUENCE</scope>
    <source>
        <strain evidence="1">1S5</strain>
    </source>
</reference>
<dbReference type="InterPro" id="IPR029068">
    <property type="entry name" value="Glyas_Bleomycin-R_OHBP_Dase"/>
</dbReference>
<gene>
    <name evidence="1" type="ORF">HAP41_0000022950</name>
</gene>
<protein>
    <submittedName>
        <fullName evidence="1">VOC family protein</fullName>
    </submittedName>
</protein>
<dbReference type="AlphaFoldDB" id="A0A8T5VE27"/>
<sequence>MGLGLAIDFLARNRSNNALIGAVIAEYGRPAIRRPPMPRRLDHLVICVRDLEQAALDWQRLGFNLTPTGVHPFGTSNRLAQFADNFLELLAVTDNALVPPATPGHFSFAAHNRDFLATAEGMSMLVLHSTEAHVDAVRFRADRIGDYAPFDFGRDAVLPGGGTARVAFSLAFATDPAMPGLAFFTCQQRHPPELFWKAQYQCHPNGALRVVEVVMSAAEPAAHRDFLERLTEGTAELAPGRLTIGERGNHITLLDPSELARRLPGLANSASPRFCAARLAVADLDATGRTLRHNGVGFAMTGAVLLVPPATAHGLALEFVEQEAN</sequence>
<evidence type="ECO:0000313" key="2">
    <source>
        <dbReference type="Proteomes" id="UP000551709"/>
    </source>
</evidence>